<reference evidence="2" key="1">
    <citation type="submission" date="2018-05" db="EMBL/GenBank/DDBJ databases">
        <authorList>
            <person name="Lanie J.A."/>
            <person name="Ng W.-L."/>
            <person name="Kazmierczak K.M."/>
            <person name="Andrzejewski T.M."/>
            <person name="Davidsen T.M."/>
            <person name="Wayne K.J."/>
            <person name="Tettelin H."/>
            <person name="Glass J.I."/>
            <person name="Rusch D."/>
            <person name="Podicherti R."/>
            <person name="Tsui H.-C.T."/>
            <person name="Winkler M.E."/>
        </authorList>
    </citation>
    <scope>NUCLEOTIDE SEQUENCE</scope>
</reference>
<evidence type="ECO:0000256" key="1">
    <source>
        <dbReference type="SAM" id="Phobius"/>
    </source>
</evidence>
<accession>A0A381TPE1</accession>
<organism evidence="2">
    <name type="scientific">marine metagenome</name>
    <dbReference type="NCBI Taxonomy" id="408172"/>
    <lineage>
        <taxon>unclassified sequences</taxon>
        <taxon>metagenomes</taxon>
        <taxon>ecological metagenomes</taxon>
    </lineage>
</organism>
<gene>
    <name evidence="2" type="ORF">METZ01_LOCUS70553</name>
</gene>
<keyword evidence="1" id="KW-0812">Transmembrane</keyword>
<protein>
    <submittedName>
        <fullName evidence="2">Uncharacterized protein</fullName>
    </submittedName>
</protein>
<proteinExistence type="predicted"/>
<feature type="transmembrane region" description="Helical" evidence="1">
    <location>
        <begin position="12"/>
        <end position="28"/>
    </location>
</feature>
<dbReference type="AlphaFoldDB" id="A0A381TPE1"/>
<name>A0A381TPE1_9ZZZZ</name>
<dbReference type="EMBL" id="UINC01004904">
    <property type="protein sequence ID" value="SVA17699.1"/>
    <property type="molecule type" value="Genomic_DNA"/>
</dbReference>
<feature type="transmembrane region" description="Helical" evidence="1">
    <location>
        <begin position="106"/>
        <end position="125"/>
    </location>
</feature>
<feature type="transmembrane region" description="Helical" evidence="1">
    <location>
        <begin position="34"/>
        <end position="53"/>
    </location>
</feature>
<feature type="transmembrane region" description="Helical" evidence="1">
    <location>
        <begin position="65"/>
        <end position="86"/>
    </location>
</feature>
<evidence type="ECO:0000313" key="2">
    <source>
        <dbReference type="EMBL" id="SVA17699.1"/>
    </source>
</evidence>
<keyword evidence="1" id="KW-1133">Transmembrane helix</keyword>
<sequence>MTEEFKNWNFRALILLPMIAVISSMMAIEVDIYAILTIGIINFIPILISYLFARFLLSKASKLQSHIVAVMSPLTISFCTSFWYLMRVVNPVASSPGIEHLAIPQMILIGAIGFGLLSIPLVFIIEKQS</sequence>
<keyword evidence="1" id="KW-0472">Membrane</keyword>